<name>A0A6I4TSP3_9SPHN</name>
<proteinExistence type="predicted"/>
<dbReference type="OrthoDB" id="8420938at2"/>
<comment type="caution">
    <text evidence="2">The sequence shown here is derived from an EMBL/GenBank/DDBJ whole genome shotgun (WGS) entry which is preliminary data.</text>
</comment>
<sequence length="142" mass="15360">MTRTYLQAAGLAGIIAGACLALAAGPALAHHSFAMFDQTKVMTLQGKVTEFQWTNPHVFIELDVPSGRTNTHWSIELNSPNNLRRQGWTRTSLSNGDQISLRIAPLRNGKPGGLFLDLRKADGTTLDSGLPKNGTPVNVPRL</sequence>
<keyword evidence="1" id="KW-0732">Signal</keyword>
<dbReference type="InterPro" id="IPR046150">
    <property type="entry name" value="DUF6152"/>
</dbReference>
<dbReference type="RefSeq" id="WP_161389999.1">
    <property type="nucleotide sequence ID" value="NZ_JBHSCP010000001.1"/>
</dbReference>
<dbReference type="AlphaFoldDB" id="A0A6I4TSP3"/>
<feature type="signal peptide" evidence="1">
    <location>
        <begin position="1"/>
        <end position="29"/>
    </location>
</feature>
<evidence type="ECO:0000313" key="2">
    <source>
        <dbReference type="EMBL" id="MXO98349.1"/>
    </source>
</evidence>
<evidence type="ECO:0000313" key="3">
    <source>
        <dbReference type="Proteomes" id="UP000469430"/>
    </source>
</evidence>
<keyword evidence="3" id="KW-1185">Reference proteome</keyword>
<evidence type="ECO:0000256" key="1">
    <source>
        <dbReference type="SAM" id="SignalP"/>
    </source>
</evidence>
<organism evidence="2 3">
    <name type="scientific">Croceibacterium xixiisoli</name>
    <dbReference type="NCBI Taxonomy" id="1476466"/>
    <lineage>
        <taxon>Bacteria</taxon>
        <taxon>Pseudomonadati</taxon>
        <taxon>Pseudomonadota</taxon>
        <taxon>Alphaproteobacteria</taxon>
        <taxon>Sphingomonadales</taxon>
        <taxon>Erythrobacteraceae</taxon>
        <taxon>Croceibacterium</taxon>
    </lineage>
</organism>
<dbReference type="Proteomes" id="UP000469430">
    <property type="component" value="Unassembled WGS sequence"/>
</dbReference>
<accession>A0A6I4TSP3</accession>
<gene>
    <name evidence="2" type="ORF">GRI97_05040</name>
</gene>
<feature type="chain" id="PRO_5026097914" evidence="1">
    <location>
        <begin position="30"/>
        <end position="142"/>
    </location>
</feature>
<dbReference type="EMBL" id="WTYJ01000001">
    <property type="protein sequence ID" value="MXO98349.1"/>
    <property type="molecule type" value="Genomic_DNA"/>
</dbReference>
<dbReference type="Pfam" id="PF19649">
    <property type="entry name" value="DUF6152"/>
    <property type="match status" value="1"/>
</dbReference>
<reference evidence="2 3" key="1">
    <citation type="submission" date="2019-12" db="EMBL/GenBank/DDBJ databases">
        <title>Genomic-based taxomic classification of the family Erythrobacteraceae.</title>
        <authorList>
            <person name="Xu L."/>
        </authorList>
    </citation>
    <scope>NUCLEOTIDE SEQUENCE [LARGE SCALE GENOMIC DNA]</scope>
    <source>
        <strain evidence="2 3">S36</strain>
    </source>
</reference>
<dbReference type="PROSITE" id="PS51257">
    <property type="entry name" value="PROKAR_LIPOPROTEIN"/>
    <property type="match status" value="1"/>
</dbReference>
<protein>
    <submittedName>
        <fullName evidence="2">Uncharacterized protein</fullName>
    </submittedName>
</protein>